<dbReference type="GO" id="GO:0032040">
    <property type="term" value="C:small-subunit processome"/>
    <property type="evidence" value="ECO:0007669"/>
    <property type="project" value="TreeGrafter"/>
</dbReference>
<dbReference type="EMBL" id="JBBHLL010000132">
    <property type="protein sequence ID" value="KAK7813693.1"/>
    <property type="molecule type" value="Genomic_DNA"/>
</dbReference>
<dbReference type="PANTHER" id="PTHR17695">
    <property type="entry name" value="SMALL SUBUNIT PROCESSOME COMPONENT 20 HOMOLOG"/>
    <property type="match status" value="1"/>
</dbReference>
<feature type="region of interest" description="Disordered" evidence="1">
    <location>
        <begin position="240"/>
        <end position="263"/>
    </location>
</feature>
<accession>A0AAW0IGV3</accession>
<dbReference type="GO" id="GO:0030686">
    <property type="term" value="C:90S preribosome"/>
    <property type="evidence" value="ECO:0007669"/>
    <property type="project" value="TreeGrafter"/>
</dbReference>
<comment type="caution">
    <text evidence="2">The sequence shown here is derived from an EMBL/GenBank/DDBJ whole genome shotgun (WGS) entry which is preliminary data.</text>
</comment>
<proteinExistence type="predicted"/>
<feature type="region of interest" description="Disordered" evidence="1">
    <location>
        <begin position="340"/>
        <end position="379"/>
    </location>
</feature>
<keyword evidence="3" id="KW-1185">Reference proteome</keyword>
<evidence type="ECO:0000313" key="2">
    <source>
        <dbReference type="EMBL" id="KAK7813693.1"/>
    </source>
</evidence>
<dbReference type="PANTHER" id="PTHR17695:SF11">
    <property type="entry name" value="SMALL SUBUNIT PROCESSOME COMPONENT 20 HOMOLOG"/>
    <property type="match status" value="1"/>
</dbReference>
<sequence length="431" mass="48899">MQSYLKQRKTDSKRRREQLPVLDHLLSIVQLPPSNDARYLSQSWAALVVLPHIRPLEKEKVLALLSCFIESLFVAVDKGSFGKGRLFVLCQAVHTLLGLEESSELLHLVPVERIRLLTIRILNHFDIRLPASVEDDGLSERQSAFAILRQAELVPATVSDYREKLLHLRKLRHDVVQDAVPAGLLQEVPLRYLFAMLYVNFSALWDPVIELISSHAHGMENKQFWSVCYEHLEKAASHAEKELQKDVRDEEKSAGDGGWEQTQEGDVGALYQQQLALKTSCRERLDHTNFRFLLWRALAKFPERVEPRSRELSPLFLRFITNEYYPADLQVAPTQDLRRKGRGAVAEEAEEEPAVGEEEEVEEEAVLTDDAPQRKKTRRAAAKVTWGPTAGDGAHFHILCLRMLLLPSLESAVAPVLTHVNLFAGKTCRGC</sequence>
<evidence type="ECO:0000256" key="1">
    <source>
        <dbReference type="SAM" id="MobiDB-lite"/>
    </source>
</evidence>
<feature type="compositionally biased region" description="Acidic residues" evidence="1">
    <location>
        <begin position="347"/>
        <end position="367"/>
    </location>
</feature>
<name>A0AAW0IGV3_MYOGA</name>
<feature type="compositionally biased region" description="Basic and acidic residues" evidence="1">
    <location>
        <begin position="240"/>
        <end position="254"/>
    </location>
</feature>
<dbReference type="AlphaFoldDB" id="A0AAW0IGV3"/>
<dbReference type="Proteomes" id="UP001488838">
    <property type="component" value="Unassembled WGS sequence"/>
</dbReference>
<protein>
    <submittedName>
        <fullName evidence="2">Uncharacterized protein</fullName>
    </submittedName>
</protein>
<reference evidence="2 3" key="1">
    <citation type="journal article" date="2023" name="bioRxiv">
        <title>Conserved and derived expression patterns and positive selection on dental genes reveal complex evolutionary context of ever-growing rodent molars.</title>
        <authorList>
            <person name="Calamari Z.T."/>
            <person name="Song A."/>
            <person name="Cohen E."/>
            <person name="Akter M."/>
            <person name="Roy R.D."/>
            <person name="Hallikas O."/>
            <person name="Christensen M.M."/>
            <person name="Li P."/>
            <person name="Marangoni P."/>
            <person name="Jernvall J."/>
            <person name="Klein O.D."/>
        </authorList>
    </citation>
    <scope>NUCLEOTIDE SEQUENCE [LARGE SCALE GENOMIC DNA]</scope>
    <source>
        <strain evidence="2">V071</strain>
    </source>
</reference>
<dbReference type="InterPro" id="IPR052575">
    <property type="entry name" value="SSU_processome_comp_20"/>
</dbReference>
<gene>
    <name evidence="2" type="ORF">U0070_001399</name>
</gene>
<organism evidence="2 3">
    <name type="scientific">Myodes glareolus</name>
    <name type="common">Bank vole</name>
    <name type="synonym">Clethrionomys glareolus</name>
    <dbReference type="NCBI Taxonomy" id="447135"/>
    <lineage>
        <taxon>Eukaryota</taxon>
        <taxon>Metazoa</taxon>
        <taxon>Chordata</taxon>
        <taxon>Craniata</taxon>
        <taxon>Vertebrata</taxon>
        <taxon>Euteleostomi</taxon>
        <taxon>Mammalia</taxon>
        <taxon>Eutheria</taxon>
        <taxon>Euarchontoglires</taxon>
        <taxon>Glires</taxon>
        <taxon>Rodentia</taxon>
        <taxon>Myomorpha</taxon>
        <taxon>Muroidea</taxon>
        <taxon>Cricetidae</taxon>
        <taxon>Arvicolinae</taxon>
        <taxon>Myodes</taxon>
    </lineage>
</organism>
<evidence type="ECO:0000313" key="3">
    <source>
        <dbReference type="Proteomes" id="UP001488838"/>
    </source>
</evidence>